<name>A0A223LG86_9CAUD</name>
<evidence type="ECO:0008006" key="3">
    <source>
        <dbReference type="Google" id="ProtNLM"/>
    </source>
</evidence>
<evidence type="ECO:0000313" key="1">
    <source>
        <dbReference type="EMBL" id="ASU03427.1"/>
    </source>
</evidence>
<proteinExistence type="predicted"/>
<evidence type="ECO:0000313" key="2">
    <source>
        <dbReference type="Proteomes" id="UP000225553"/>
    </source>
</evidence>
<reference evidence="2" key="1">
    <citation type="submission" date="2017-07" db="EMBL/GenBank/DDBJ databases">
        <authorList>
            <person name="Putnam M.J."/>
            <person name="Sharma R."/>
            <person name="Kruger J.L."/>
            <person name="Berg J.A."/>
            <person name="Payne A.M."/>
            <person name="Fajardo C.P."/>
            <person name="Breakwell D.P."/>
            <person name="Hope S."/>
            <person name="Grose J.H."/>
        </authorList>
    </citation>
    <scope>NUCLEOTIDE SEQUENCE [LARGE SCALE GENOMIC DNA]</scope>
</reference>
<dbReference type="EMBL" id="MF459646">
    <property type="protein sequence ID" value="ASU03427.1"/>
    <property type="molecule type" value="Genomic_DNA"/>
</dbReference>
<dbReference type="Proteomes" id="UP000225553">
    <property type="component" value="Segment"/>
</dbReference>
<gene>
    <name evidence="1" type="ORF">RISINGSUN_243</name>
</gene>
<organism evidence="1 2">
    <name type="scientific">Erwinia phage vB_EamM_RisingSun</name>
    <dbReference type="NCBI Taxonomy" id="2026080"/>
    <lineage>
        <taxon>Viruses</taxon>
        <taxon>Duplodnaviria</taxon>
        <taxon>Heunggongvirae</taxon>
        <taxon>Uroviricota</taxon>
        <taxon>Caudoviricetes</taxon>
        <taxon>Chimalliviridae</taxon>
        <taxon>Risingsunvirus</taxon>
        <taxon>Risingsunvirus risingsun</taxon>
    </lineage>
</organism>
<sequence length="293" mass="32617">MIINPYETTAGAPFKVIDKIEGTIKTLELMNALTRTTKPGVFVVTHAENYGIPVFAFPITTLSHSRETITVYDERPYRNKSNVLTNAPEAMIIRLAAFLQHDCAHNNFTPLKNGRILAVRSFAGALGNLFGLRAGLDVMENLHLKILLSYYFVGLMENPNHDYKFVVSNVVRTVFGTDMDIIQGVIDDLPYIANIKELIDVINKTPALYKLKGLNLKDFLGLTARISFSAVGKHVVNASLEAPCLFTAIVYGTIQNKLYAKTPLGVQLDPKYNKGVLEAFVKNVDYTYDLKVK</sequence>
<protein>
    <recommendedName>
        <fullName evidence="3">Virion structural protein</fullName>
    </recommendedName>
</protein>
<dbReference type="InterPro" id="IPR057921">
    <property type="entry name" value="PhiKZ_VTX"/>
</dbReference>
<dbReference type="OrthoDB" id="6785at10239"/>
<accession>A0A223LG86</accession>
<keyword evidence="2" id="KW-1185">Reference proteome</keyword>
<dbReference type="Pfam" id="PF25614">
    <property type="entry name" value="PhiKZ_VTX"/>
    <property type="match status" value="1"/>
</dbReference>